<evidence type="ECO:0000313" key="8">
    <source>
        <dbReference type="Proteomes" id="UP000271603"/>
    </source>
</evidence>
<dbReference type="GO" id="GO:0043565">
    <property type="term" value="F:sequence-specific DNA binding"/>
    <property type="evidence" value="ECO:0007669"/>
    <property type="project" value="TreeGrafter"/>
</dbReference>
<dbReference type="InterPro" id="IPR058163">
    <property type="entry name" value="LysR-type_TF_proteobact-type"/>
</dbReference>
<dbReference type="Pfam" id="PF03466">
    <property type="entry name" value="LysR_substrate"/>
    <property type="match status" value="1"/>
</dbReference>
<protein>
    <submittedName>
        <fullName evidence="7">D-malate degradation protein R</fullName>
    </submittedName>
</protein>
<dbReference type="SUPFAM" id="SSF53850">
    <property type="entry name" value="Periplasmic binding protein-like II"/>
    <property type="match status" value="1"/>
</dbReference>
<keyword evidence="5" id="KW-0804">Transcription</keyword>
<dbReference type="Pfam" id="PF00126">
    <property type="entry name" value="HTH_1"/>
    <property type="match status" value="1"/>
</dbReference>
<evidence type="ECO:0000256" key="1">
    <source>
        <dbReference type="ARBA" id="ARBA00009437"/>
    </source>
</evidence>
<dbReference type="GO" id="GO:0006351">
    <property type="term" value="P:DNA-templated transcription"/>
    <property type="evidence" value="ECO:0007669"/>
    <property type="project" value="TreeGrafter"/>
</dbReference>
<reference evidence="7 8" key="1">
    <citation type="submission" date="2018-12" db="EMBL/GenBank/DDBJ databases">
        <authorList>
            <consortium name="Pathogen Informatics"/>
        </authorList>
    </citation>
    <scope>NUCLEOTIDE SEQUENCE [LARGE SCALE GENOMIC DNA]</scope>
    <source>
        <strain evidence="7 8">NCTC9419</strain>
    </source>
</reference>
<dbReference type="PANTHER" id="PTHR30537">
    <property type="entry name" value="HTH-TYPE TRANSCRIPTIONAL REGULATOR"/>
    <property type="match status" value="1"/>
</dbReference>
<dbReference type="Gene3D" id="3.40.190.290">
    <property type="match status" value="1"/>
</dbReference>
<dbReference type="AlphaFoldDB" id="A0A447QUI6"/>
<proteinExistence type="inferred from homology"/>
<evidence type="ECO:0000313" key="7">
    <source>
        <dbReference type="EMBL" id="VEA73712.1"/>
    </source>
</evidence>
<dbReference type="GO" id="GO:0003700">
    <property type="term" value="F:DNA-binding transcription factor activity"/>
    <property type="evidence" value="ECO:0007669"/>
    <property type="project" value="InterPro"/>
</dbReference>
<dbReference type="InterPro" id="IPR005119">
    <property type="entry name" value="LysR_subst-bd"/>
</dbReference>
<dbReference type="InterPro" id="IPR036390">
    <property type="entry name" value="WH_DNA-bd_sf"/>
</dbReference>
<dbReference type="Proteomes" id="UP000271603">
    <property type="component" value="Chromosome"/>
</dbReference>
<organism evidence="7 8">
    <name type="scientific">Serratia rubidaea</name>
    <name type="common">Serratia marinorubra</name>
    <dbReference type="NCBI Taxonomy" id="61652"/>
    <lineage>
        <taxon>Bacteria</taxon>
        <taxon>Pseudomonadati</taxon>
        <taxon>Pseudomonadota</taxon>
        <taxon>Gammaproteobacteria</taxon>
        <taxon>Enterobacterales</taxon>
        <taxon>Yersiniaceae</taxon>
        <taxon>Serratia</taxon>
    </lineage>
</organism>
<dbReference type="EMBL" id="LR134155">
    <property type="protein sequence ID" value="VEA73712.1"/>
    <property type="molecule type" value="Genomic_DNA"/>
</dbReference>
<keyword evidence="4" id="KW-0238">DNA-binding</keyword>
<keyword evidence="2" id="KW-0678">Repressor</keyword>
<gene>
    <name evidence="7" type="primary">dmlR_24</name>
    <name evidence="7" type="ORF">NCTC9419_05347</name>
</gene>
<dbReference type="SUPFAM" id="SSF46785">
    <property type="entry name" value="Winged helix' DNA-binding domain"/>
    <property type="match status" value="1"/>
</dbReference>
<dbReference type="Gene3D" id="1.10.10.10">
    <property type="entry name" value="Winged helix-like DNA-binding domain superfamily/Winged helix DNA-binding domain"/>
    <property type="match status" value="1"/>
</dbReference>
<sequence length="322" mass="36022">MQNLDDMYYFARVVEHGGFSAAGRALGIPKSRLSRRINALEERLEIKLINRSTRQFSVTELGHAYYRHCMELTAAAEAAQAIVHQSQTEPKGGIRIACPTALLNFLVTGMLARYMKRYPNVEIYLESTNRQVDILREGFDLALRIDVPPLPDSGLASKRLSPCTYQLVASPQLLEKYGAIGDPAALDRYPSLSVTTAYQSHEWQLHGPDSAERRIRHSPNLVTDDMITLRRAALEGRGVVQLPTFVVYKDLKRGKLRTVLPAWQPKPAEVNALFPSRRGLMPAIRSLLDALTEEFAHIDVAALYARYQQSGDGDACILMDES</sequence>
<dbReference type="InterPro" id="IPR000847">
    <property type="entry name" value="LysR_HTH_N"/>
</dbReference>
<dbReference type="STRING" id="61652.AXX16_2880"/>
<evidence type="ECO:0000256" key="4">
    <source>
        <dbReference type="ARBA" id="ARBA00023125"/>
    </source>
</evidence>
<dbReference type="PROSITE" id="PS50931">
    <property type="entry name" value="HTH_LYSR"/>
    <property type="match status" value="1"/>
</dbReference>
<name>A0A447QUI6_SERRU</name>
<dbReference type="FunFam" id="1.10.10.10:FF:000001">
    <property type="entry name" value="LysR family transcriptional regulator"/>
    <property type="match status" value="1"/>
</dbReference>
<feature type="domain" description="HTH lysR-type" evidence="6">
    <location>
        <begin position="1"/>
        <end position="59"/>
    </location>
</feature>
<dbReference type="InterPro" id="IPR036388">
    <property type="entry name" value="WH-like_DNA-bd_sf"/>
</dbReference>
<evidence type="ECO:0000256" key="2">
    <source>
        <dbReference type="ARBA" id="ARBA00022491"/>
    </source>
</evidence>
<accession>A0A447QUI6</accession>
<evidence type="ECO:0000259" key="6">
    <source>
        <dbReference type="PROSITE" id="PS50931"/>
    </source>
</evidence>
<evidence type="ECO:0000256" key="3">
    <source>
        <dbReference type="ARBA" id="ARBA00023015"/>
    </source>
</evidence>
<comment type="similarity">
    <text evidence="1">Belongs to the LysR transcriptional regulatory family.</text>
</comment>
<dbReference type="PANTHER" id="PTHR30537:SF31">
    <property type="entry name" value="TRANSCRIPTIONAL REGULATOR, LYSR FAMILY"/>
    <property type="match status" value="1"/>
</dbReference>
<keyword evidence="3" id="KW-0805">Transcription regulation</keyword>
<evidence type="ECO:0000256" key="5">
    <source>
        <dbReference type="ARBA" id="ARBA00023163"/>
    </source>
</evidence>